<dbReference type="AlphaFoldDB" id="A0AAU7CZD5"/>
<gene>
    <name evidence="2" type="ORF">P4G45_01725</name>
    <name evidence="3" type="ORF">P8936_01695</name>
</gene>
<dbReference type="RefSeq" id="WP_348267973.1">
    <property type="nucleotide sequence ID" value="NZ_CP121194.1"/>
</dbReference>
<reference evidence="2" key="1">
    <citation type="submission" date="2023-03" db="EMBL/GenBank/DDBJ databases">
        <title>Edaphobacter sp.</title>
        <authorList>
            <person name="Huber K.J."/>
            <person name="Papendorf J."/>
            <person name="Pilke C."/>
            <person name="Bunk B."/>
            <person name="Sproeer C."/>
            <person name="Pester M."/>
        </authorList>
    </citation>
    <scope>NUCLEOTIDE SEQUENCE</scope>
    <source>
        <strain evidence="2">DSM 109919</strain>
        <strain evidence="3">DSM 109920</strain>
    </source>
</reference>
<proteinExistence type="predicted"/>
<dbReference type="KEGG" id="epl:P4G45_01725"/>
<evidence type="ECO:0000313" key="3">
    <source>
        <dbReference type="EMBL" id="XBH13896.1"/>
    </source>
</evidence>
<dbReference type="EMBL" id="CP121194">
    <property type="protein sequence ID" value="XBH10467.1"/>
    <property type="molecule type" value="Genomic_DNA"/>
</dbReference>
<feature type="region of interest" description="Disordered" evidence="1">
    <location>
        <begin position="62"/>
        <end position="92"/>
    </location>
</feature>
<accession>A0AAU7CZD5</accession>
<organism evidence="2">
    <name type="scientific">Edaphobacter paludis</name>
    <dbReference type="NCBI Taxonomy" id="3035702"/>
    <lineage>
        <taxon>Bacteria</taxon>
        <taxon>Pseudomonadati</taxon>
        <taxon>Acidobacteriota</taxon>
        <taxon>Terriglobia</taxon>
        <taxon>Terriglobales</taxon>
        <taxon>Acidobacteriaceae</taxon>
        <taxon>Edaphobacter</taxon>
    </lineage>
</organism>
<sequence>MPPFSEVTRVEAAIKNKSAKDLEWAVWYCRMRQAIPSARPADLKYWGGMEEKVQAAMAKPIEAKQYPARKKKPIRGLGSGPMGPDSKDVAEE</sequence>
<evidence type="ECO:0008006" key="4">
    <source>
        <dbReference type="Google" id="ProtNLM"/>
    </source>
</evidence>
<evidence type="ECO:0000256" key="1">
    <source>
        <dbReference type="SAM" id="MobiDB-lite"/>
    </source>
</evidence>
<protein>
    <recommendedName>
        <fullName evidence="4">DUF2934 domain-containing protein</fullName>
    </recommendedName>
</protein>
<dbReference type="EMBL" id="CP121195">
    <property type="protein sequence ID" value="XBH13896.1"/>
    <property type="molecule type" value="Genomic_DNA"/>
</dbReference>
<name>A0AAU7CZD5_9BACT</name>
<evidence type="ECO:0000313" key="2">
    <source>
        <dbReference type="EMBL" id="XBH10467.1"/>
    </source>
</evidence>
<accession>A0AAU7D941</accession>